<keyword evidence="3" id="KW-1185">Reference proteome</keyword>
<feature type="coiled-coil region" evidence="1">
    <location>
        <begin position="11"/>
        <end position="56"/>
    </location>
</feature>
<evidence type="ECO:0000256" key="1">
    <source>
        <dbReference type="SAM" id="Coils"/>
    </source>
</evidence>
<evidence type="ECO:0000313" key="2">
    <source>
        <dbReference type="EMBL" id="KAK6307745.1"/>
    </source>
</evidence>
<sequence length="142" mass="16093">MESPTENPTRAAEYLKELNNIIETQQELLERHKTRIEELELQVSDLCSENACLKDQYQRHLATCRLLQQGNSHATLGVIKENITQEKSECDSSRMVRRHASLPIDVTENPASLVSASCRRGFPCRKWKSASFGLNSQKAHGL</sequence>
<dbReference type="Proteomes" id="UP001356427">
    <property type="component" value="Unassembled WGS sequence"/>
</dbReference>
<keyword evidence="1" id="KW-0175">Coiled coil</keyword>
<organism evidence="2 3">
    <name type="scientific">Coregonus suidteri</name>
    <dbReference type="NCBI Taxonomy" id="861788"/>
    <lineage>
        <taxon>Eukaryota</taxon>
        <taxon>Metazoa</taxon>
        <taxon>Chordata</taxon>
        <taxon>Craniata</taxon>
        <taxon>Vertebrata</taxon>
        <taxon>Euteleostomi</taxon>
        <taxon>Actinopterygii</taxon>
        <taxon>Neopterygii</taxon>
        <taxon>Teleostei</taxon>
        <taxon>Protacanthopterygii</taxon>
        <taxon>Salmoniformes</taxon>
        <taxon>Salmonidae</taxon>
        <taxon>Coregoninae</taxon>
        <taxon>Coregonus</taxon>
    </lineage>
</organism>
<accession>A0AAN8QLK6</accession>
<evidence type="ECO:0000313" key="3">
    <source>
        <dbReference type="Proteomes" id="UP001356427"/>
    </source>
</evidence>
<dbReference type="EMBL" id="JAGTTL010000019">
    <property type="protein sequence ID" value="KAK6307745.1"/>
    <property type="molecule type" value="Genomic_DNA"/>
</dbReference>
<comment type="caution">
    <text evidence="2">The sequence shown here is derived from an EMBL/GenBank/DDBJ whole genome shotgun (WGS) entry which is preliminary data.</text>
</comment>
<name>A0AAN8QLK6_9TELE</name>
<reference evidence="2 3" key="1">
    <citation type="submission" date="2021-04" db="EMBL/GenBank/DDBJ databases">
        <authorList>
            <person name="De Guttry C."/>
            <person name="Zahm M."/>
            <person name="Klopp C."/>
            <person name="Cabau C."/>
            <person name="Louis A."/>
            <person name="Berthelot C."/>
            <person name="Parey E."/>
            <person name="Roest Crollius H."/>
            <person name="Montfort J."/>
            <person name="Robinson-Rechavi M."/>
            <person name="Bucao C."/>
            <person name="Bouchez O."/>
            <person name="Gislard M."/>
            <person name="Lluch J."/>
            <person name="Milhes M."/>
            <person name="Lampietro C."/>
            <person name="Lopez Roques C."/>
            <person name="Donnadieu C."/>
            <person name="Braasch I."/>
            <person name="Desvignes T."/>
            <person name="Postlethwait J."/>
            <person name="Bobe J."/>
            <person name="Wedekind C."/>
            <person name="Guiguen Y."/>
        </authorList>
    </citation>
    <scope>NUCLEOTIDE SEQUENCE [LARGE SCALE GENOMIC DNA]</scope>
    <source>
        <strain evidence="2">Cs_M1</strain>
        <tissue evidence="2">Blood</tissue>
    </source>
</reference>
<gene>
    <name evidence="2" type="ORF">J4Q44_G00210160</name>
</gene>
<dbReference type="AlphaFoldDB" id="A0AAN8QLK6"/>
<protein>
    <submittedName>
        <fullName evidence="2">Uncharacterized protein</fullName>
    </submittedName>
</protein>
<proteinExistence type="predicted"/>